<dbReference type="PANTHER" id="PTHR32027:SF9">
    <property type="entry name" value="BLL3847 PROTEIN"/>
    <property type="match status" value="1"/>
</dbReference>
<dbReference type="InterPro" id="IPR032466">
    <property type="entry name" value="Metal_Hydrolase"/>
</dbReference>
<dbReference type="SUPFAM" id="SSF51556">
    <property type="entry name" value="Metallo-dependent hydrolases"/>
    <property type="match status" value="1"/>
</dbReference>
<feature type="domain" description="Amidohydrolase 3" evidence="1">
    <location>
        <begin position="61"/>
        <end position="141"/>
    </location>
</feature>
<keyword evidence="3" id="KW-1185">Reference proteome</keyword>
<proteinExistence type="predicted"/>
<accession>A0ABT4DUH0</accession>
<protein>
    <submittedName>
        <fullName evidence="2">Amidohydrolase family protein</fullName>
    </submittedName>
</protein>
<dbReference type="Gene3D" id="3.20.20.140">
    <property type="entry name" value="Metal-dependent hydrolases"/>
    <property type="match status" value="1"/>
</dbReference>
<dbReference type="NCBIfam" id="NF005312">
    <property type="entry name" value="PRK06846.1"/>
    <property type="match status" value="1"/>
</dbReference>
<evidence type="ECO:0000313" key="3">
    <source>
        <dbReference type="Proteomes" id="UP001207626"/>
    </source>
</evidence>
<dbReference type="SUPFAM" id="SSF51338">
    <property type="entry name" value="Composite domain of metallo-dependent hydrolases"/>
    <property type="match status" value="1"/>
</dbReference>
<dbReference type="Pfam" id="PF07969">
    <property type="entry name" value="Amidohydro_3"/>
    <property type="match status" value="2"/>
</dbReference>
<dbReference type="Gene3D" id="2.30.40.10">
    <property type="entry name" value="Urease, subunit C, domain 1"/>
    <property type="match status" value="1"/>
</dbReference>
<name>A0ABT4DUH0_9BACL</name>
<feature type="domain" description="Amidohydrolase 3" evidence="1">
    <location>
        <begin position="182"/>
        <end position="406"/>
    </location>
</feature>
<dbReference type="CDD" id="cd01293">
    <property type="entry name" value="Bact_CD"/>
    <property type="match status" value="1"/>
</dbReference>
<dbReference type="PANTHER" id="PTHR32027">
    <property type="entry name" value="CYTOSINE DEAMINASE"/>
    <property type="match status" value="1"/>
</dbReference>
<dbReference type="Proteomes" id="UP001207626">
    <property type="component" value="Unassembled WGS sequence"/>
</dbReference>
<gene>
    <name evidence="2" type="ORF">M5X09_14990</name>
</gene>
<dbReference type="EMBL" id="JAMDLW010000020">
    <property type="protein sequence ID" value="MCY9520961.1"/>
    <property type="molecule type" value="Genomic_DNA"/>
</dbReference>
<organism evidence="2 3">
    <name type="scientific">Paenibacillus apiarius</name>
    <dbReference type="NCBI Taxonomy" id="46240"/>
    <lineage>
        <taxon>Bacteria</taxon>
        <taxon>Bacillati</taxon>
        <taxon>Bacillota</taxon>
        <taxon>Bacilli</taxon>
        <taxon>Bacillales</taxon>
        <taxon>Paenibacillaceae</taxon>
        <taxon>Paenibacillus</taxon>
    </lineage>
</organism>
<evidence type="ECO:0000259" key="1">
    <source>
        <dbReference type="Pfam" id="PF07969"/>
    </source>
</evidence>
<dbReference type="InterPro" id="IPR011059">
    <property type="entry name" value="Metal-dep_hydrolase_composite"/>
</dbReference>
<sequence length="413" mass="44558">MNAATCATYWLINVNLETGFDKEQGRILGTETALHHLRVEEGIIAVIEPAGRLPQDGLPQIDAKGLLMLPAFREMHIHLDKTYYGGPWKAVQPAASIFDRLAEERELLPKQLATLKERAAALLDLIIDHGATHVRTHTNVDPVIETKNMELTLEVLEEYKGKLTAESVAFPQHGLLKSASVDRVKEAMRLGATHVGAVDPAAVDDNVEKSLGALMDIAVEFDAGIDLHLHERNQLGLYTMNKLADMTEQAGWQGRVTVSHAFGFAGMANAQGTELAERFAKLGISVASTVPIGSVHMPIPMLCGKGVRVELGNDSITDHWSPFGTGDMLQKAKLAAELYHYVDEFALSRVLGLITGGVTPLDDTGKQVWPAAGAPADAVFVEASCSAEAVARCSKRPAVLFQGRIVAGELPRA</sequence>
<dbReference type="InterPro" id="IPR013108">
    <property type="entry name" value="Amidohydro_3"/>
</dbReference>
<reference evidence="2 3" key="1">
    <citation type="submission" date="2022-05" db="EMBL/GenBank/DDBJ databases">
        <title>Genome Sequencing of Bee-Associated Microbes.</title>
        <authorList>
            <person name="Dunlap C."/>
        </authorList>
    </citation>
    <scope>NUCLEOTIDE SEQUENCE [LARGE SCALE GENOMIC DNA]</scope>
    <source>
        <strain evidence="2 3">NRRL NRS-1438</strain>
    </source>
</reference>
<evidence type="ECO:0000313" key="2">
    <source>
        <dbReference type="EMBL" id="MCY9520961.1"/>
    </source>
</evidence>
<comment type="caution">
    <text evidence="2">The sequence shown here is derived from an EMBL/GenBank/DDBJ whole genome shotgun (WGS) entry which is preliminary data.</text>
</comment>
<dbReference type="RefSeq" id="WP_087435660.1">
    <property type="nucleotide sequence ID" value="NZ_JAMDLV010000019.1"/>
</dbReference>
<dbReference type="InterPro" id="IPR052349">
    <property type="entry name" value="Metallo-hydrolase_Enzymes"/>
</dbReference>